<keyword evidence="3" id="KW-1185">Reference proteome</keyword>
<evidence type="ECO:0000256" key="1">
    <source>
        <dbReference type="SAM" id="Phobius"/>
    </source>
</evidence>
<keyword evidence="1" id="KW-1133">Transmembrane helix</keyword>
<keyword evidence="1" id="KW-0812">Transmembrane</keyword>
<accession>A0A1M4N3M1</accession>
<evidence type="ECO:0008006" key="4">
    <source>
        <dbReference type="Google" id="ProtNLM"/>
    </source>
</evidence>
<dbReference type="RefSeq" id="WP_072707140.1">
    <property type="nucleotide sequence ID" value="NZ_FMJB01000055.1"/>
</dbReference>
<name>A0A1M4N3M1_9RHOB</name>
<dbReference type="Proteomes" id="UP000184085">
    <property type="component" value="Unassembled WGS sequence"/>
</dbReference>
<dbReference type="PANTHER" id="PTHR35519:SF2">
    <property type="entry name" value="PH DOMAIN PROTEIN"/>
    <property type="match status" value="1"/>
</dbReference>
<gene>
    <name evidence="2" type="ORF">KARMA_2748</name>
</gene>
<protein>
    <recommendedName>
        <fullName evidence="4">DUF4112 domain-containing protein</fullName>
    </recommendedName>
</protein>
<feature type="transmembrane region" description="Helical" evidence="1">
    <location>
        <begin position="38"/>
        <end position="59"/>
    </location>
</feature>
<dbReference type="AlphaFoldDB" id="A0A1M4N3M1"/>
<dbReference type="InterPro" id="IPR025187">
    <property type="entry name" value="DUF4112"/>
</dbReference>
<dbReference type="PANTHER" id="PTHR35519">
    <property type="entry name" value="MEMBRANE PROTEINS"/>
    <property type="match status" value="1"/>
</dbReference>
<evidence type="ECO:0000313" key="2">
    <source>
        <dbReference type="EMBL" id="SCM68525.1"/>
    </source>
</evidence>
<dbReference type="Pfam" id="PF13430">
    <property type="entry name" value="DUF4112"/>
    <property type="match status" value="1"/>
</dbReference>
<proteinExistence type="predicted"/>
<sequence length="117" mass="13008">MIDENQIRRLERAERMARLMDRAFRVPGTSIRFGWDSILGLVPGVGDTVALIPSLYILGLAHGSGAPIGLLAKMVWNMILDWFIGLFPLVGDLLDVGFKANIRNARLLRDHLESQPA</sequence>
<dbReference type="EMBL" id="FMJB01000055">
    <property type="protein sequence ID" value="SCM68525.1"/>
    <property type="molecule type" value="Genomic_DNA"/>
</dbReference>
<reference evidence="3" key="1">
    <citation type="submission" date="2016-09" db="EMBL/GenBank/DDBJ databases">
        <authorList>
            <person name="Wibberg D."/>
        </authorList>
    </citation>
    <scope>NUCLEOTIDE SEQUENCE [LARGE SCALE GENOMIC DNA]</scope>
</reference>
<organism evidence="2 3">
    <name type="scientific">Donghicola eburneus</name>
    <dbReference type="NCBI Taxonomy" id="393278"/>
    <lineage>
        <taxon>Bacteria</taxon>
        <taxon>Pseudomonadati</taxon>
        <taxon>Pseudomonadota</taxon>
        <taxon>Alphaproteobacteria</taxon>
        <taxon>Rhodobacterales</taxon>
        <taxon>Roseobacteraceae</taxon>
        <taxon>Donghicola</taxon>
    </lineage>
</organism>
<feature type="transmembrane region" description="Helical" evidence="1">
    <location>
        <begin position="79"/>
        <end position="98"/>
    </location>
</feature>
<keyword evidence="1" id="KW-0472">Membrane</keyword>
<evidence type="ECO:0000313" key="3">
    <source>
        <dbReference type="Proteomes" id="UP000184085"/>
    </source>
</evidence>